<proteinExistence type="inferred from homology"/>
<dbReference type="AlphaFoldDB" id="A0A6M0CQV7"/>
<dbReference type="RefSeq" id="WP_164032924.1">
    <property type="nucleotide sequence ID" value="NZ_JAABOQ010000005.1"/>
</dbReference>
<sequence>MKILKYILIAVFVLGALFAAAFFIKSNSKSPITFKTESPFKTNIEQKTVATGKVVPEEEIEVKPQVTGIIEKIFVEEGKEVRSGDLIAKIKVVPNEQSLNGARGRVRNAEITLRNAKIDFDRNKDIFDKGVISQQDFQNIQLRYDQAKQELQNARNDLQIIRQGSTGGAQAITNIRASVSGTILEIPVEEGDQVIQSNNFNAGTTVATIADMKKMIFEGKVDEGEVGKLQVGMPLKVSLGAIEDQEFEAKLKFIAPKGNEEQGAVQFRIEGDVYLEENFYVRAGYSANASLVLDKKEDVLAIKEALLQFDKETNEPYVEISTGDQTFERRDIKTGISDGVNIEVLEGLVEGDKIKVWNQTEPKKKEGEDDDEAGEEVAD</sequence>
<protein>
    <submittedName>
        <fullName evidence="5">Efflux RND transporter periplasmic adaptor subunit</fullName>
    </submittedName>
</protein>
<dbReference type="SUPFAM" id="SSF111369">
    <property type="entry name" value="HlyD-like secretion proteins"/>
    <property type="match status" value="1"/>
</dbReference>
<organism evidence="5 6">
    <name type="scientific">Spongiivirga citrea</name>
    <dbReference type="NCBI Taxonomy" id="1481457"/>
    <lineage>
        <taxon>Bacteria</taxon>
        <taxon>Pseudomonadati</taxon>
        <taxon>Bacteroidota</taxon>
        <taxon>Flavobacteriia</taxon>
        <taxon>Flavobacteriales</taxon>
        <taxon>Flavobacteriaceae</taxon>
        <taxon>Spongiivirga</taxon>
    </lineage>
</organism>
<keyword evidence="2" id="KW-0175">Coiled coil</keyword>
<accession>A0A6M0CQV7</accession>
<dbReference type="Proteomes" id="UP000474296">
    <property type="component" value="Unassembled WGS sequence"/>
</dbReference>
<dbReference type="Gene3D" id="2.40.30.170">
    <property type="match status" value="1"/>
</dbReference>
<dbReference type="InterPro" id="IPR058625">
    <property type="entry name" value="MdtA-like_BSH"/>
</dbReference>
<dbReference type="Pfam" id="PF25917">
    <property type="entry name" value="BSH_RND"/>
    <property type="match status" value="1"/>
</dbReference>
<dbReference type="Gene3D" id="2.40.50.100">
    <property type="match status" value="1"/>
</dbReference>
<dbReference type="Gene3D" id="1.10.287.470">
    <property type="entry name" value="Helix hairpin bin"/>
    <property type="match status" value="1"/>
</dbReference>
<keyword evidence="6" id="KW-1185">Reference proteome</keyword>
<reference evidence="5 6" key="1">
    <citation type="submission" date="2020-01" db="EMBL/GenBank/DDBJ databases">
        <title>Spongiivirga citrea KCTC 32990T.</title>
        <authorList>
            <person name="Wang G."/>
        </authorList>
    </citation>
    <scope>NUCLEOTIDE SEQUENCE [LARGE SCALE GENOMIC DNA]</scope>
    <source>
        <strain evidence="5 6">KCTC 32990</strain>
    </source>
</reference>
<evidence type="ECO:0000313" key="5">
    <source>
        <dbReference type="EMBL" id="NER18249.1"/>
    </source>
</evidence>
<comment type="caution">
    <text evidence="5">The sequence shown here is derived from an EMBL/GenBank/DDBJ whole genome shotgun (WGS) entry which is preliminary data.</text>
</comment>
<feature type="compositionally biased region" description="Basic and acidic residues" evidence="3">
    <location>
        <begin position="357"/>
        <end position="367"/>
    </location>
</feature>
<evidence type="ECO:0000256" key="2">
    <source>
        <dbReference type="SAM" id="Coils"/>
    </source>
</evidence>
<dbReference type="PANTHER" id="PTHR30469">
    <property type="entry name" value="MULTIDRUG RESISTANCE PROTEIN MDTA"/>
    <property type="match status" value="1"/>
</dbReference>
<evidence type="ECO:0000256" key="3">
    <source>
        <dbReference type="SAM" id="MobiDB-lite"/>
    </source>
</evidence>
<comment type="similarity">
    <text evidence="1">Belongs to the membrane fusion protein (MFP) (TC 8.A.1) family.</text>
</comment>
<dbReference type="EMBL" id="JAABOQ010000005">
    <property type="protein sequence ID" value="NER18249.1"/>
    <property type="molecule type" value="Genomic_DNA"/>
</dbReference>
<dbReference type="GO" id="GO:0015562">
    <property type="term" value="F:efflux transmembrane transporter activity"/>
    <property type="evidence" value="ECO:0007669"/>
    <property type="project" value="TreeGrafter"/>
</dbReference>
<evidence type="ECO:0000313" key="6">
    <source>
        <dbReference type="Proteomes" id="UP000474296"/>
    </source>
</evidence>
<name>A0A6M0CQV7_9FLAO</name>
<dbReference type="NCBIfam" id="TIGR01730">
    <property type="entry name" value="RND_mfp"/>
    <property type="match status" value="1"/>
</dbReference>
<feature type="domain" description="Multidrug resistance protein MdtA-like barrel-sandwich hybrid" evidence="4">
    <location>
        <begin position="59"/>
        <end position="198"/>
    </location>
</feature>
<evidence type="ECO:0000256" key="1">
    <source>
        <dbReference type="ARBA" id="ARBA00009477"/>
    </source>
</evidence>
<gene>
    <name evidence="5" type="ORF">GWK10_13580</name>
</gene>
<dbReference type="GO" id="GO:1990281">
    <property type="term" value="C:efflux pump complex"/>
    <property type="evidence" value="ECO:0007669"/>
    <property type="project" value="TreeGrafter"/>
</dbReference>
<dbReference type="PANTHER" id="PTHR30469:SF33">
    <property type="entry name" value="SLR1207 PROTEIN"/>
    <property type="match status" value="1"/>
</dbReference>
<dbReference type="Gene3D" id="6.20.50.140">
    <property type="match status" value="1"/>
</dbReference>
<feature type="compositionally biased region" description="Acidic residues" evidence="3">
    <location>
        <begin position="368"/>
        <end position="379"/>
    </location>
</feature>
<feature type="coiled-coil region" evidence="2">
    <location>
        <begin position="99"/>
        <end position="164"/>
    </location>
</feature>
<dbReference type="InterPro" id="IPR006143">
    <property type="entry name" value="RND_pump_MFP"/>
</dbReference>
<evidence type="ECO:0000259" key="4">
    <source>
        <dbReference type="Pfam" id="PF25917"/>
    </source>
</evidence>
<feature type="region of interest" description="Disordered" evidence="3">
    <location>
        <begin position="357"/>
        <end position="379"/>
    </location>
</feature>